<keyword evidence="2" id="KW-0812">Transmembrane</keyword>
<feature type="transmembrane region" description="Helical" evidence="2">
    <location>
        <begin position="178"/>
        <end position="204"/>
    </location>
</feature>
<feature type="transmembrane region" description="Helical" evidence="2">
    <location>
        <begin position="108"/>
        <end position="132"/>
    </location>
</feature>
<evidence type="ECO:0000259" key="3">
    <source>
        <dbReference type="Pfam" id="PF20152"/>
    </source>
</evidence>
<dbReference type="PANTHER" id="PTHR40465">
    <property type="entry name" value="CHROMOSOME 1, WHOLE GENOME SHOTGUN SEQUENCE"/>
    <property type="match status" value="1"/>
</dbReference>
<organism evidence="4 5">
    <name type="scientific">Agrocybe pediades</name>
    <dbReference type="NCBI Taxonomy" id="84607"/>
    <lineage>
        <taxon>Eukaryota</taxon>
        <taxon>Fungi</taxon>
        <taxon>Dikarya</taxon>
        <taxon>Basidiomycota</taxon>
        <taxon>Agaricomycotina</taxon>
        <taxon>Agaricomycetes</taxon>
        <taxon>Agaricomycetidae</taxon>
        <taxon>Agaricales</taxon>
        <taxon>Agaricineae</taxon>
        <taxon>Strophariaceae</taxon>
        <taxon>Agrocybe</taxon>
    </lineage>
</organism>
<name>A0A8H4R5F0_9AGAR</name>
<feature type="transmembrane region" description="Helical" evidence="2">
    <location>
        <begin position="17"/>
        <end position="35"/>
    </location>
</feature>
<feature type="transmembrane region" description="Helical" evidence="2">
    <location>
        <begin position="56"/>
        <end position="73"/>
    </location>
</feature>
<keyword evidence="2" id="KW-0472">Membrane</keyword>
<gene>
    <name evidence="4" type="ORF">D9613_002298</name>
</gene>
<feature type="transmembrane region" description="Helical" evidence="2">
    <location>
        <begin position="216"/>
        <end position="242"/>
    </location>
</feature>
<feature type="transmembrane region" description="Helical" evidence="2">
    <location>
        <begin position="138"/>
        <end position="166"/>
    </location>
</feature>
<dbReference type="Pfam" id="PF20152">
    <property type="entry name" value="DUF6534"/>
    <property type="match status" value="1"/>
</dbReference>
<dbReference type="EMBL" id="JAACJL010000001">
    <property type="protein sequence ID" value="KAF4623086.1"/>
    <property type="molecule type" value="Genomic_DNA"/>
</dbReference>
<keyword evidence="5" id="KW-1185">Reference proteome</keyword>
<evidence type="ECO:0000313" key="4">
    <source>
        <dbReference type="EMBL" id="KAF4623086.1"/>
    </source>
</evidence>
<reference evidence="4 5" key="1">
    <citation type="submission" date="2019-12" db="EMBL/GenBank/DDBJ databases">
        <authorList>
            <person name="Floudas D."/>
            <person name="Bentzer J."/>
            <person name="Ahren D."/>
            <person name="Johansson T."/>
            <person name="Persson P."/>
            <person name="Tunlid A."/>
        </authorList>
    </citation>
    <scope>NUCLEOTIDE SEQUENCE [LARGE SCALE GENOMIC DNA]</scope>
    <source>
        <strain evidence="4 5">CBS 102.39</strain>
    </source>
</reference>
<evidence type="ECO:0000256" key="2">
    <source>
        <dbReference type="SAM" id="Phobius"/>
    </source>
</evidence>
<proteinExistence type="predicted"/>
<evidence type="ECO:0000256" key="1">
    <source>
        <dbReference type="SAM" id="MobiDB-lite"/>
    </source>
</evidence>
<dbReference type="Proteomes" id="UP000521872">
    <property type="component" value="Unassembled WGS sequence"/>
</dbReference>
<protein>
    <recommendedName>
        <fullName evidence="3">DUF6534 domain-containing protein</fullName>
    </recommendedName>
</protein>
<sequence>MSESSIPFSKLVDVPNTFGACLIGALISAVLYGLTTLQVSLSTFIPTWRHKAAQDFGGIHMVFAMLLLLSIGLSEPSFPMQGSLILFILVSVTNYFNPAGLADGHWSLFASVALNSIVACVVQAFFVVRIFIICPQRAKWWVASFLSLLVLAHFAFGLETVTFMYIKKQLAKLSEISLFAATPFAIFAVLSDILIAGSLCYLLHENRTGIRKTDTLVSTLIIYAINRCLLTSVVAVVEVIVFCIMPHSLWFLAIDFFIGRLYANSLLATLNCRTSLMAGKGDTVSTFHLSDMRFTDSSSRGMSGKNDAVDHGLDLQPEGSGSQEVRTTTSIEDFKATRLEINHHHRRNGAAEDSGVSRPPTLINSSELQMQPPSGLEKPLTQLSDNVQKTMAAFYDVHKGLLVSKRASSVAIDQFKHTKHIFRAELETLRQVLQNAYRHSIDFSASCQRAPNDRYMSAKRCQGSGRAVLRDLQDINKAYDRNLEAFKTQRAILTNFLSEKSKRGDRRPASYNPDASGTSPDSAVTVLFKAVEDVQTSLRNILAFWDNHAAFLTLVVNRQTNFPSPGQETKATVEMWTRYQTALLQCSGSIAQTADAMSVDPSVVVLNGKPHRRQTYPYTEEERRQARQQAEQMNGRPFESDKQHTSSGWFCGVFSAFFR</sequence>
<dbReference type="InterPro" id="IPR045339">
    <property type="entry name" value="DUF6534"/>
</dbReference>
<feature type="region of interest" description="Disordered" evidence="1">
    <location>
        <begin position="615"/>
        <end position="643"/>
    </location>
</feature>
<keyword evidence="2" id="KW-1133">Transmembrane helix</keyword>
<dbReference type="AlphaFoldDB" id="A0A8H4R5F0"/>
<dbReference type="PANTHER" id="PTHR40465:SF1">
    <property type="entry name" value="DUF6534 DOMAIN-CONTAINING PROTEIN"/>
    <property type="match status" value="1"/>
</dbReference>
<comment type="caution">
    <text evidence="4">The sequence shown here is derived from an EMBL/GenBank/DDBJ whole genome shotgun (WGS) entry which is preliminary data.</text>
</comment>
<evidence type="ECO:0000313" key="5">
    <source>
        <dbReference type="Proteomes" id="UP000521872"/>
    </source>
</evidence>
<feature type="domain" description="DUF6534" evidence="3">
    <location>
        <begin position="188"/>
        <end position="274"/>
    </location>
</feature>
<accession>A0A8H4R5F0</accession>